<dbReference type="AlphaFoldDB" id="A0AA36GJP2"/>
<keyword evidence="1" id="KW-0175">Coiled coil</keyword>
<comment type="caution">
    <text evidence="2">The sequence shown here is derived from an EMBL/GenBank/DDBJ whole genome shotgun (WGS) entry which is preliminary data.</text>
</comment>
<proteinExistence type="predicted"/>
<name>A0AA36GJP2_CYLNA</name>
<protein>
    <submittedName>
        <fullName evidence="2">Uncharacterized protein</fullName>
    </submittedName>
</protein>
<dbReference type="Proteomes" id="UP001176961">
    <property type="component" value="Unassembled WGS sequence"/>
</dbReference>
<evidence type="ECO:0000313" key="3">
    <source>
        <dbReference type="Proteomes" id="UP001176961"/>
    </source>
</evidence>
<sequence length="273" mass="30613">MDDLMQNNRELITDVRKLSEEVIMLEAENQRAKDIINRRSSSSTNPKGDMAPINGNIWDEMETKRSLVFAGVPESRGGSSSYRTNHDLACVGQVLGFLIIDCRPVTVYRMGRPSPSRDRWLTLVLKEVLKRLPLNIPALVNASPLKSSDGVLYAGSKKDVWLEIDALTGAKVETMSATNDKVCPANNKSAVFVGRAEYRFLPSHNNAKQDAVLNSLCFNFYSSFKFTTSLEQSISREITMCSMIDFGASESVFRHEVKECVNKVEQCDYLVRQ</sequence>
<organism evidence="2 3">
    <name type="scientific">Cylicocyclus nassatus</name>
    <name type="common">Nematode worm</name>
    <dbReference type="NCBI Taxonomy" id="53992"/>
    <lineage>
        <taxon>Eukaryota</taxon>
        <taxon>Metazoa</taxon>
        <taxon>Ecdysozoa</taxon>
        <taxon>Nematoda</taxon>
        <taxon>Chromadorea</taxon>
        <taxon>Rhabditida</taxon>
        <taxon>Rhabditina</taxon>
        <taxon>Rhabditomorpha</taxon>
        <taxon>Strongyloidea</taxon>
        <taxon>Strongylidae</taxon>
        <taxon>Cylicocyclus</taxon>
    </lineage>
</organism>
<gene>
    <name evidence="2" type="ORF">CYNAS_LOCUS4701</name>
</gene>
<reference evidence="2" key="1">
    <citation type="submission" date="2023-07" db="EMBL/GenBank/DDBJ databases">
        <authorList>
            <consortium name="CYATHOMIX"/>
        </authorList>
    </citation>
    <scope>NUCLEOTIDE SEQUENCE</scope>
    <source>
        <strain evidence="2">N/A</strain>
    </source>
</reference>
<evidence type="ECO:0000256" key="1">
    <source>
        <dbReference type="SAM" id="Coils"/>
    </source>
</evidence>
<dbReference type="EMBL" id="CATQJL010000112">
    <property type="protein sequence ID" value="CAJ0592718.1"/>
    <property type="molecule type" value="Genomic_DNA"/>
</dbReference>
<accession>A0AA36GJP2</accession>
<feature type="coiled-coil region" evidence="1">
    <location>
        <begin position="1"/>
        <end position="35"/>
    </location>
</feature>
<keyword evidence="3" id="KW-1185">Reference proteome</keyword>
<evidence type="ECO:0000313" key="2">
    <source>
        <dbReference type="EMBL" id="CAJ0592718.1"/>
    </source>
</evidence>